<evidence type="ECO:0000256" key="1">
    <source>
        <dbReference type="ARBA" id="ARBA00011764"/>
    </source>
</evidence>
<accession>A0A8K0P5K5</accession>
<dbReference type="Proteomes" id="UP000792457">
    <property type="component" value="Unassembled WGS sequence"/>
</dbReference>
<comment type="subunit">
    <text evidence="1">Self-associates forming complexes of several hundred monomers.</text>
</comment>
<proteinExistence type="predicted"/>
<dbReference type="OrthoDB" id="7540822at2759"/>
<name>A0A8K0P5K5_LADFU</name>
<reference evidence="5" key="2">
    <citation type="submission" date="2017-10" db="EMBL/GenBank/DDBJ databases">
        <title>Ladona fulva Genome sequencing and assembly.</title>
        <authorList>
            <person name="Murali S."/>
            <person name="Richards S."/>
            <person name="Bandaranaike D."/>
            <person name="Bellair M."/>
            <person name="Blankenburg K."/>
            <person name="Chao H."/>
            <person name="Dinh H."/>
            <person name="Doddapaneni H."/>
            <person name="Dugan-Rocha S."/>
            <person name="Elkadiri S."/>
            <person name="Gnanaolivu R."/>
            <person name="Hernandez B."/>
            <person name="Skinner E."/>
            <person name="Javaid M."/>
            <person name="Lee S."/>
            <person name="Li M."/>
            <person name="Ming W."/>
            <person name="Munidasa M."/>
            <person name="Muniz J."/>
            <person name="Nguyen L."/>
            <person name="Hughes D."/>
            <person name="Osuji N."/>
            <person name="Pu L.-L."/>
            <person name="Puazo M."/>
            <person name="Qu C."/>
            <person name="Quiroz J."/>
            <person name="Raj R."/>
            <person name="Weissenberger G."/>
            <person name="Xin Y."/>
            <person name="Zou X."/>
            <person name="Han Y."/>
            <person name="Worley K."/>
            <person name="Muzny D."/>
            <person name="Gibbs R."/>
        </authorList>
    </citation>
    <scope>NUCLEOTIDE SEQUENCE</scope>
    <source>
        <strain evidence="5">Sampled in the wild</strain>
    </source>
</reference>
<evidence type="ECO:0000313" key="5">
    <source>
        <dbReference type="EMBL" id="KAG8234621.1"/>
    </source>
</evidence>
<comment type="caution">
    <text evidence="5">The sequence shown here is derived from an EMBL/GenBank/DDBJ whole genome shotgun (WGS) entry which is preliminary data.</text>
</comment>
<dbReference type="EMBL" id="KZ308832">
    <property type="protein sequence ID" value="KAG8234621.1"/>
    <property type="molecule type" value="Genomic_DNA"/>
</dbReference>
<sequence length="207" mass="22841">MQSSGIAKRISREQREAMLQFMIENPDLAKNKLSGPQGGIMKSMKWEELAGILNSCPIGVCKTPDKWSRSWQDWRSDVKHKASRLRRHVAGTGGGPSKGTPLTALEERLLSFIGETAVSVVTGVIDPIEVRRSAVYFCRDKHGEDEYGARVLRTNERMADAMERIASAMEAITASTKKMNETLKAVLCANRDTMTLAVSVTEALVSE</sequence>
<reference evidence="5" key="1">
    <citation type="submission" date="2013-04" db="EMBL/GenBank/DDBJ databases">
        <authorList>
            <person name="Qu J."/>
            <person name="Murali S.C."/>
            <person name="Bandaranaike D."/>
            <person name="Bellair M."/>
            <person name="Blankenburg K."/>
            <person name="Chao H."/>
            <person name="Dinh H."/>
            <person name="Doddapaneni H."/>
            <person name="Downs B."/>
            <person name="Dugan-Rocha S."/>
            <person name="Elkadiri S."/>
            <person name="Gnanaolivu R.D."/>
            <person name="Hernandez B."/>
            <person name="Javaid M."/>
            <person name="Jayaseelan J.C."/>
            <person name="Lee S."/>
            <person name="Li M."/>
            <person name="Ming W."/>
            <person name="Munidasa M."/>
            <person name="Muniz J."/>
            <person name="Nguyen L."/>
            <person name="Ongeri F."/>
            <person name="Osuji N."/>
            <person name="Pu L.-L."/>
            <person name="Puazo M."/>
            <person name="Qu C."/>
            <person name="Quiroz J."/>
            <person name="Raj R."/>
            <person name="Weissenberger G."/>
            <person name="Xin Y."/>
            <person name="Zou X."/>
            <person name="Han Y."/>
            <person name="Richards S."/>
            <person name="Worley K."/>
            <person name="Muzny D."/>
            <person name="Gibbs R."/>
        </authorList>
    </citation>
    <scope>NUCLEOTIDE SEQUENCE</scope>
    <source>
        <strain evidence="5">Sampled in the wild</strain>
    </source>
</reference>
<dbReference type="PANTHER" id="PTHR23098:SF16">
    <property type="entry name" value="REGULATORY PROTEIN ZESTE"/>
    <property type="match status" value="1"/>
</dbReference>
<evidence type="ECO:0000313" key="6">
    <source>
        <dbReference type="Proteomes" id="UP000792457"/>
    </source>
</evidence>
<evidence type="ECO:0000256" key="3">
    <source>
        <dbReference type="ARBA" id="ARBA00025466"/>
    </source>
</evidence>
<dbReference type="GO" id="GO:0005634">
    <property type="term" value="C:nucleus"/>
    <property type="evidence" value="ECO:0007669"/>
    <property type="project" value="TreeGrafter"/>
</dbReference>
<dbReference type="AlphaFoldDB" id="A0A8K0P5K5"/>
<comment type="function">
    <text evidence="3">Involved in transvection phenomena (= synapsis-dependent gene expression), where the synaptic pairing of chromosomes carrying genes with which zeste interacts influences the expression of these genes. Zeste binds to DNA and stimulates transcription from a nearby promoter.</text>
</comment>
<feature type="domain" description="Myb/SANT-like DNA-binding" evidence="4">
    <location>
        <begin position="8"/>
        <end position="82"/>
    </location>
</feature>
<gene>
    <name evidence="5" type="ORF">J437_LFUL015034</name>
</gene>
<evidence type="ECO:0000256" key="2">
    <source>
        <dbReference type="ARBA" id="ARBA00016807"/>
    </source>
</evidence>
<dbReference type="PANTHER" id="PTHR23098">
    <property type="entry name" value="AGAP001331-PA-RELATED"/>
    <property type="match status" value="1"/>
</dbReference>
<dbReference type="Pfam" id="PF13873">
    <property type="entry name" value="Myb_DNA-bind_5"/>
    <property type="match status" value="1"/>
</dbReference>
<evidence type="ECO:0000259" key="4">
    <source>
        <dbReference type="Pfam" id="PF13873"/>
    </source>
</evidence>
<dbReference type="InterPro" id="IPR028002">
    <property type="entry name" value="Myb_DNA-bind_5"/>
</dbReference>
<protein>
    <recommendedName>
        <fullName evidence="2">Regulatory protein zeste</fullName>
    </recommendedName>
</protein>
<keyword evidence="6" id="KW-1185">Reference proteome</keyword>
<organism evidence="5 6">
    <name type="scientific">Ladona fulva</name>
    <name type="common">Scarce chaser dragonfly</name>
    <name type="synonym">Libellula fulva</name>
    <dbReference type="NCBI Taxonomy" id="123851"/>
    <lineage>
        <taxon>Eukaryota</taxon>
        <taxon>Metazoa</taxon>
        <taxon>Ecdysozoa</taxon>
        <taxon>Arthropoda</taxon>
        <taxon>Hexapoda</taxon>
        <taxon>Insecta</taxon>
        <taxon>Pterygota</taxon>
        <taxon>Palaeoptera</taxon>
        <taxon>Odonata</taxon>
        <taxon>Epiprocta</taxon>
        <taxon>Anisoptera</taxon>
        <taxon>Libelluloidea</taxon>
        <taxon>Libellulidae</taxon>
        <taxon>Ladona</taxon>
    </lineage>
</organism>